<feature type="compositionally biased region" description="Basic and acidic residues" evidence="1">
    <location>
        <begin position="16"/>
        <end position="31"/>
    </location>
</feature>
<accession>A0A9X9LGF1</accession>
<dbReference type="AlphaFoldDB" id="A0A9X9LGF1"/>
<dbReference type="Proteomes" id="UP000269945">
    <property type="component" value="Unassembled WGS sequence"/>
</dbReference>
<dbReference type="EMBL" id="CYRY02002766">
    <property type="protein sequence ID" value="VCW67496.1"/>
    <property type="molecule type" value="Genomic_DNA"/>
</dbReference>
<evidence type="ECO:0000256" key="1">
    <source>
        <dbReference type="SAM" id="MobiDB-lite"/>
    </source>
</evidence>
<comment type="caution">
    <text evidence="2">The sequence shown here is derived from an EMBL/GenBank/DDBJ whole genome shotgun (WGS) entry which is preliminary data.</text>
</comment>
<sequence length="98" mass="10654">MTMTHRGARIGRKRVSRGDREDQGCSLEERAPQLGTEDTSVLTASLICHVRSGIWGPADPGGTGHAWRRWRTLLGAASTGRPAHMEPHCSLGRRSPPS</sequence>
<feature type="region of interest" description="Disordered" evidence="1">
    <location>
        <begin position="78"/>
        <end position="98"/>
    </location>
</feature>
<organism evidence="2 3">
    <name type="scientific">Gulo gulo</name>
    <name type="common">Wolverine</name>
    <name type="synonym">Gluton</name>
    <dbReference type="NCBI Taxonomy" id="48420"/>
    <lineage>
        <taxon>Eukaryota</taxon>
        <taxon>Metazoa</taxon>
        <taxon>Chordata</taxon>
        <taxon>Craniata</taxon>
        <taxon>Vertebrata</taxon>
        <taxon>Euteleostomi</taxon>
        <taxon>Mammalia</taxon>
        <taxon>Eutheria</taxon>
        <taxon>Laurasiatheria</taxon>
        <taxon>Carnivora</taxon>
        <taxon>Caniformia</taxon>
        <taxon>Musteloidea</taxon>
        <taxon>Mustelidae</taxon>
        <taxon>Guloninae</taxon>
        <taxon>Gulo</taxon>
    </lineage>
</organism>
<keyword evidence="3" id="KW-1185">Reference proteome</keyword>
<feature type="compositionally biased region" description="Basic residues" evidence="1">
    <location>
        <begin position="1"/>
        <end position="15"/>
    </location>
</feature>
<protein>
    <submittedName>
        <fullName evidence="2">Uncharacterized protein</fullName>
    </submittedName>
</protein>
<feature type="region of interest" description="Disordered" evidence="1">
    <location>
        <begin position="1"/>
        <end position="36"/>
    </location>
</feature>
<evidence type="ECO:0000313" key="3">
    <source>
        <dbReference type="Proteomes" id="UP000269945"/>
    </source>
</evidence>
<proteinExistence type="predicted"/>
<gene>
    <name evidence="2" type="ORF">BN2614_LOCUS2</name>
</gene>
<name>A0A9X9LGF1_GULGU</name>
<evidence type="ECO:0000313" key="2">
    <source>
        <dbReference type="EMBL" id="VCW67496.1"/>
    </source>
</evidence>
<reference evidence="2 3" key="1">
    <citation type="submission" date="2018-10" db="EMBL/GenBank/DDBJ databases">
        <authorList>
            <person name="Ekblom R."/>
            <person name="Jareborg N."/>
        </authorList>
    </citation>
    <scope>NUCLEOTIDE SEQUENCE [LARGE SCALE GENOMIC DNA]</scope>
    <source>
        <tissue evidence="2">Muscle</tissue>
    </source>
</reference>